<name>A0ABW1GJ31_9ACTN</name>
<proteinExistence type="predicted"/>
<reference evidence="2" key="1">
    <citation type="journal article" date="2019" name="Int. J. Syst. Evol. Microbiol.">
        <title>The Global Catalogue of Microorganisms (GCM) 10K type strain sequencing project: providing services to taxonomists for standard genome sequencing and annotation.</title>
        <authorList>
            <consortium name="The Broad Institute Genomics Platform"/>
            <consortium name="The Broad Institute Genome Sequencing Center for Infectious Disease"/>
            <person name="Wu L."/>
            <person name="Ma J."/>
        </authorList>
    </citation>
    <scope>NUCLEOTIDE SEQUENCE [LARGE SCALE GENOMIC DNA]</scope>
    <source>
        <strain evidence="2">JCM 4147</strain>
    </source>
</reference>
<evidence type="ECO:0000313" key="2">
    <source>
        <dbReference type="Proteomes" id="UP001596200"/>
    </source>
</evidence>
<keyword evidence="2" id="KW-1185">Reference proteome</keyword>
<organism evidence="1 2">
    <name type="scientific">Streptomyces pulveraceus</name>
    <dbReference type="NCBI Taxonomy" id="68258"/>
    <lineage>
        <taxon>Bacteria</taxon>
        <taxon>Bacillati</taxon>
        <taxon>Actinomycetota</taxon>
        <taxon>Actinomycetes</taxon>
        <taxon>Kitasatosporales</taxon>
        <taxon>Streptomycetaceae</taxon>
        <taxon>Streptomyces</taxon>
    </lineage>
</organism>
<dbReference type="EMBL" id="JBHSPU010000015">
    <property type="protein sequence ID" value="MFC5914829.1"/>
    <property type="molecule type" value="Genomic_DNA"/>
</dbReference>
<evidence type="ECO:0000313" key="1">
    <source>
        <dbReference type="EMBL" id="MFC5914829.1"/>
    </source>
</evidence>
<dbReference type="RefSeq" id="WP_344517507.1">
    <property type="nucleotide sequence ID" value="NZ_BAAATU010000068.1"/>
</dbReference>
<accession>A0ABW1GJ31</accession>
<sequence>MTLLVHTFVHDGPGRPRLLDAPEDGGDMAGFESSRTRLWGSEPARALGARFPPRPADDDLCVHPEDVEEFLAECALPRGHTAEPGAHSGYREDYVADRLANITRGALRARSVGGGVLTR</sequence>
<protein>
    <submittedName>
        <fullName evidence="1">Uncharacterized protein</fullName>
    </submittedName>
</protein>
<dbReference type="Proteomes" id="UP001596200">
    <property type="component" value="Unassembled WGS sequence"/>
</dbReference>
<gene>
    <name evidence="1" type="ORF">ACFP1B_15570</name>
</gene>
<comment type="caution">
    <text evidence="1">The sequence shown here is derived from an EMBL/GenBank/DDBJ whole genome shotgun (WGS) entry which is preliminary data.</text>
</comment>